<feature type="domain" description="THAP-type" evidence="13">
    <location>
        <begin position="1"/>
        <end position="76"/>
    </location>
</feature>
<dbReference type="InterPro" id="IPR006612">
    <property type="entry name" value="THAP_Znf"/>
</dbReference>
<dbReference type="InterPro" id="IPR026516">
    <property type="entry name" value="THAP1/10"/>
</dbReference>
<dbReference type="Proteomes" id="UP001160148">
    <property type="component" value="Unassembled WGS sequence"/>
</dbReference>
<evidence type="ECO:0000313" key="15">
    <source>
        <dbReference type="Proteomes" id="UP001160148"/>
    </source>
</evidence>
<evidence type="ECO:0000256" key="1">
    <source>
        <dbReference type="ARBA" id="ARBA00004642"/>
    </source>
</evidence>
<dbReference type="Gene3D" id="6.20.210.20">
    <property type="entry name" value="THAP domain"/>
    <property type="match status" value="1"/>
</dbReference>
<evidence type="ECO:0000256" key="8">
    <source>
        <dbReference type="ARBA" id="ARBA00023125"/>
    </source>
</evidence>
<dbReference type="Pfam" id="PF05485">
    <property type="entry name" value="THAP"/>
    <property type="match status" value="1"/>
</dbReference>
<comment type="similarity">
    <text evidence="2">Belongs to the THAP1 family.</text>
</comment>
<keyword evidence="5" id="KW-0862">Zinc</keyword>
<organism evidence="14 15">
    <name type="scientific">Macrosiphum euphorbiae</name>
    <name type="common">potato aphid</name>
    <dbReference type="NCBI Taxonomy" id="13131"/>
    <lineage>
        <taxon>Eukaryota</taxon>
        <taxon>Metazoa</taxon>
        <taxon>Ecdysozoa</taxon>
        <taxon>Arthropoda</taxon>
        <taxon>Hexapoda</taxon>
        <taxon>Insecta</taxon>
        <taxon>Pterygota</taxon>
        <taxon>Neoptera</taxon>
        <taxon>Paraneoptera</taxon>
        <taxon>Hemiptera</taxon>
        <taxon>Sternorrhyncha</taxon>
        <taxon>Aphidomorpha</taxon>
        <taxon>Aphidoidea</taxon>
        <taxon>Aphididae</taxon>
        <taxon>Macrosiphini</taxon>
        <taxon>Macrosiphum</taxon>
    </lineage>
</organism>
<evidence type="ECO:0000256" key="3">
    <source>
        <dbReference type="ARBA" id="ARBA00022723"/>
    </source>
</evidence>
<keyword evidence="3" id="KW-0479">Metal-binding</keyword>
<evidence type="ECO:0000256" key="12">
    <source>
        <dbReference type="PROSITE-ProRule" id="PRU00309"/>
    </source>
</evidence>
<evidence type="ECO:0000256" key="11">
    <source>
        <dbReference type="ARBA" id="ARBA00023306"/>
    </source>
</evidence>
<comment type="caution">
    <text evidence="14">The sequence shown here is derived from an EMBL/GenBank/DDBJ whole genome shotgun (WGS) entry which is preliminary data.</text>
</comment>
<dbReference type="PROSITE" id="PS50950">
    <property type="entry name" value="ZF_THAP"/>
    <property type="match status" value="1"/>
</dbReference>
<dbReference type="InterPro" id="IPR038441">
    <property type="entry name" value="THAP_Znf_sf"/>
</dbReference>
<dbReference type="SUPFAM" id="SSF57716">
    <property type="entry name" value="Glucocorticoid receptor-like (DNA-binding domain)"/>
    <property type="match status" value="1"/>
</dbReference>
<keyword evidence="10" id="KW-0539">Nucleus</keyword>
<dbReference type="PANTHER" id="PTHR46600:SF1">
    <property type="entry name" value="THAP DOMAIN-CONTAINING PROTEIN 1"/>
    <property type="match status" value="1"/>
</dbReference>
<evidence type="ECO:0000256" key="9">
    <source>
        <dbReference type="ARBA" id="ARBA00023163"/>
    </source>
</evidence>
<gene>
    <name evidence="14" type="ORF">MEUPH1_LOCUS25693</name>
</gene>
<evidence type="ECO:0000256" key="7">
    <source>
        <dbReference type="ARBA" id="ARBA00023054"/>
    </source>
</evidence>
<dbReference type="SMART" id="SM00980">
    <property type="entry name" value="THAP"/>
    <property type="match status" value="1"/>
</dbReference>
<keyword evidence="6" id="KW-0805">Transcription regulation</keyword>
<protein>
    <recommendedName>
        <fullName evidence="13">THAP-type domain-containing protein</fullName>
    </recommendedName>
</protein>
<keyword evidence="8 12" id="KW-0238">DNA-binding</keyword>
<keyword evidence="4 12" id="KW-0863">Zinc-finger</keyword>
<comment type="subcellular location">
    <subcellularLocation>
        <location evidence="1">Nucleus</location>
        <location evidence="1">Nucleoplasm</location>
    </subcellularLocation>
</comment>
<evidence type="ECO:0000313" key="14">
    <source>
        <dbReference type="EMBL" id="CAI6371723.1"/>
    </source>
</evidence>
<dbReference type="PANTHER" id="PTHR46600">
    <property type="entry name" value="THAP DOMAIN-CONTAINING"/>
    <property type="match status" value="1"/>
</dbReference>
<proteinExistence type="inferred from homology"/>
<dbReference type="GO" id="GO:0043565">
    <property type="term" value="F:sequence-specific DNA binding"/>
    <property type="evidence" value="ECO:0007669"/>
    <property type="project" value="InterPro"/>
</dbReference>
<dbReference type="AlphaFoldDB" id="A0AAV0XTM0"/>
<sequence>MPKCLVCSNSSTSTNRLDISYHLFPKNEYRRKQWLKVYGIGYCNDSDHICSDHFSKENYRAGRKRYLKKNSIPHGYDKNCFPSNSTQSNDVLMSNNEFLPTELNCLSYTTQSNDDETSTNEFLPREENHLRKVQSYENITKFHTEPFERQIPACIANDNIQPAIESGLAPVLTITKYKQEATSTLKMPDKLSYNVVTNPELIDNQITYLKHISSTSKSNSSVLPGIKTPVISKCFSLAGKSDTHDSNPYNGANTSQCIIIDDDDTEVVTVKDHRFINKISRIIVLPSELWRSVYDSVQNTTSFYQRDSSYKTVKKICFYNSLLPKIQIYGMNYKYKKHIKSKNELQNLLEKVDGIKKCSGIDGFTNTNR</sequence>
<reference evidence="14 15" key="1">
    <citation type="submission" date="2023-01" db="EMBL/GenBank/DDBJ databases">
        <authorList>
            <person name="Whitehead M."/>
        </authorList>
    </citation>
    <scope>NUCLEOTIDE SEQUENCE [LARGE SCALE GENOMIC DNA]</scope>
</reference>
<name>A0AAV0XTM0_9HEMI</name>
<dbReference type="GO" id="GO:0008270">
    <property type="term" value="F:zinc ion binding"/>
    <property type="evidence" value="ECO:0007669"/>
    <property type="project" value="UniProtKB-KW"/>
</dbReference>
<evidence type="ECO:0000259" key="13">
    <source>
        <dbReference type="PROSITE" id="PS50950"/>
    </source>
</evidence>
<evidence type="ECO:0000256" key="2">
    <source>
        <dbReference type="ARBA" id="ARBA00006177"/>
    </source>
</evidence>
<dbReference type="GO" id="GO:0005654">
    <property type="term" value="C:nucleoplasm"/>
    <property type="evidence" value="ECO:0007669"/>
    <property type="project" value="UniProtKB-SubCell"/>
</dbReference>
<dbReference type="EMBL" id="CARXXK010001015">
    <property type="protein sequence ID" value="CAI6371723.1"/>
    <property type="molecule type" value="Genomic_DNA"/>
</dbReference>
<evidence type="ECO:0000256" key="6">
    <source>
        <dbReference type="ARBA" id="ARBA00023015"/>
    </source>
</evidence>
<evidence type="ECO:0000256" key="4">
    <source>
        <dbReference type="ARBA" id="ARBA00022771"/>
    </source>
</evidence>
<keyword evidence="11" id="KW-0131">Cell cycle</keyword>
<evidence type="ECO:0000256" key="5">
    <source>
        <dbReference type="ARBA" id="ARBA00022833"/>
    </source>
</evidence>
<keyword evidence="7" id="KW-0175">Coiled coil</keyword>
<evidence type="ECO:0000256" key="10">
    <source>
        <dbReference type="ARBA" id="ARBA00023242"/>
    </source>
</evidence>
<keyword evidence="15" id="KW-1185">Reference proteome</keyword>
<keyword evidence="9" id="KW-0804">Transcription</keyword>
<accession>A0AAV0XTM0</accession>